<protein>
    <recommendedName>
        <fullName evidence="4">SLA1 homology domain-containing protein</fullName>
    </recommendedName>
</protein>
<comment type="caution">
    <text evidence="2">The sequence shown here is derived from an EMBL/GenBank/DDBJ whole genome shotgun (WGS) entry which is preliminary data.</text>
</comment>
<proteinExistence type="predicted"/>
<evidence type="ECO:0000256" key="1">
    <source>
        <dbReference type="SAM" id="SignalP"/>
    </source>
</evidence>
<evidence type="ECO:0000313" key="3">
    <source>
        <dbReference type="Proteomes" id="UP001165653"/>
    </source>
</evidence>
<name>A0ABT3G893_9BACT</name>
<evidence type="ECO:0000313" key="2">
    <source>
        <dbReference type="EMBL" id="MCW1916069.1"/>
    </source>
</evidence>
<evidence type="ECO:0008006" key="4">
    <source>
        <dbReference type="Google" id="ProtNLM"/>
    </source>
</evidence>
<gene>
    <name evidence="2" type="ORF">OJ996_20945</name>
</gene>
<sequence length="288" mass="31538">MKLLLALLALTLLAPADELQVWTSRKGETFSGNFLAVRPGKVFVRGPDKKIFAIPMEKLTDSCLAEAGYLQDKLGAWAREQVNRKAMNEASAWAVLMLAPEAIDGKVFLIKAHVEEIVKGKETALTKGKVKFKTESGIEGQADFKATPIVVKDDAVYTGFPANLPDEEVNQRNAIMVLSTRSDVALQVKATKGKIVGGYMATSEDMEKAREEDGKVVEYEAEIVRLRMIVMEEQIRSGAAVRGGASLTSADRKPLTVPPHRFTPEELEAIKAELSWLKTKIPHQGFGG</sequence>
<reference evidence="2" key="1">
    <citation type="submission" date="2022-10" db="EMBL/GenBank/DDBJ databases">
        <title>Luteolibacter sp. GHJ8, whole genome shotgun sequencing project.</title>
        <authorList>
            <person name="Zhao G."/>
            <person name="Shen L."/>
        </authorList>
    </citation>
    <scope>NUCLEOTIDE SEQUENCE</scope>
    <source>
        <strain evidence="2">GHJ8</strain>
    </source>
</reference>
<keyword evidence="3" id="KW-1185">Reference proteome</keyword>
<feature type="chain" id="PRO_5046468086" description="SLA1 homology domain-containing protein" evidence="1">
    <location>
        <begin position="17"/>
        <end position="288"/>
    </location>
</feature>
<dbReference type="EMBL" id="JAPDDR010000012">
    <property type="protein sequence ID" value="MCW1916069.1"/>
    <property type="molecule type" value="Genomic_DNA"/>
</dbReference>
<keyword evidence="1" id="KW-0732">Signal</keyword>
<organism evidence="2 3">
    <name type="scientific">Luteolibacter rhizosphaerae</name>
    <dbReference type="NCBI Taxonomy" id="2989719"/>
    <lineage>
        <taxon>Bacteria</taxon>
        <taxon>Pseudomonadati</taxon>
        <taxon>Verrucomicrobiota</taxon>
        <taxon>Verrucomicrobiia</taxon>
        <taxon>Verrucomicrobiales</taxon>
        <taxon>Verrucomicrobiaceae</taxon>
        <taxon>Luteolibacter</taxon>
    </lineage>
</organism>
<feature type="signal peptide" evidence="1">
    <location>
        <begin position="1"/>
        <end position="16"/>
    </location>
</feature>
<dbReference type="RefSeq" id="WP_264515634.1">
    <property type="nucleotide sequence ID" value="NZ_JAPDDR010000012.1"/>
</dbReference>
<accession>A0ABT3G893</accession>
<dbReference type="Proteomes" id="UP001165653">
    <property type="component" value="Unassembled WGS sequence"/>
</dbReference>